<protein>
    <submittedName>
        <fullName evidence="1">Uncharacterized protein</fullName>
    </submittedName>
</protein>
<keyword evidence="2" id="KW-1185">Reference proteome</keyword>
<evidence type="ECO:0000313" key="1">
    <source>
        <dbReference type="EMBL" id="KAK4709565.1"/>
    </source>
</evidence>
<name>A0AAV9KAM4_9SOLN</name>
<reference evidence="1 2" key="1">
    <citation type="submission" date="2023-10" db="EMBL/GenBank/DDBJ databases">
        <title>Genome-Wide Identification Analysis in wild type Solanum Pinnatisectum Reveals Some Genes Defensing Phytophthora Infestans.</title>
        <authorList>
            <person name="Sun C."/>
        </authorList>
    </citation>
    <scope>NUCLEOTIDE SEQUENCE [LARGE SCALE GENOMIC DNA]</scope>
    <source>
        <strain evidence="1">LQN</strain>
        <tissue evidence="1">Leaf</tissue>
    </source>
</reference>
<proteinExistence type="predicted"/>
<gene>
    <name evidence="1" type="ORF">R3W88_030490</name>
</gene>
<comment type="caution">
    <text evidence="1">The sequence shown here is derived from an EMBL/GenBank/DDBJ whole genome shotgun (WGS) entry which is preliminary data.</text>
</comment>
<sequence>MNSNGKFLFSIRNGVKTVFGHWDGYKWSYDGVASKEIPWFQVQKTHNVRNGDKLTMYSSPSVTYKLPASTNHFNSYSYLHYWVNLFYLTQEV</sequence>
<dbReference type="AlphaFoldDB" id="A0AAV9KAM4"/>
<dbReference type="Proteomes" id="UP001311915">
    <property type="component" value="Unassembled WGS sequence"/>
</dbReference>
<organism evidence="1 2">
    <name type="scientific">Solanum pinnatisectum</name>
    <name type="common">tansyleaf nightshade</name>
    <dbReference type="NCBI Taxonomy" id="50273"/>
    <lineage>
        <taxon>Eukaryota</taxon>
        <taxon>Viridiplantae</taxon>
        <taxon>Streptophyta</taxon>
        <taxon>Embryophyta</taxon>
        <taxon>Tracheophyta</taxon>
        <taxon>Spermatophyta</taxon>
        <taxon>Magnoliopsida</taxon>
        <taxon>eudicotyledons</taxon>
        <taxon>Gunneridae</taxon>
        <taxon>Pentapetalae</taxon>
        <taxon>asterids</taxon>
        <taxon>lamiids</taxon>
        <taxon>Solanales</taxon>
        <taxon>Solanaceae</taxon>
        <taxon>Solanoideae</taxon>
        <taxon>Solaneae</taxon>
        <taxon>Solanum</taxon>
    </lineage>
</organism>
<evidence type="ECO:0000313" key="2">
    <source>
        <dbReference type="Proteomes" id="UP001311915"/>
    </source>
</evidence>
<accession>A0AAV9KAM4</accession>
<dbReference type="EMBL" id="JAWPEI010000012">
    <property type="protein sequence ID" value="KAK4709565.1"/>
    <property type="molecule type" value="Genomic_DNA"/>
</dbReference>